<organism evidence="1 2">
    <name type="scientific">Rhizobium leguminosarum</name>
    <dbReference type="NCBI Taxonomy" id="384"/>
    <lineage>
        <taxon>Bacteria</taxon>
        <taxon>Pseudomonadati</taxon>
        <taxon>Pseudomonadota</taxon>
        <taxon>Alphaproteobacteria</taxon>
        <taxon>Hyphomicrobiales</taxon>
        <taxon>Rhizobiaceae</taxon>
        <taxon>Rhizobium/Agrobacterium group</taxon>
        <taxon>Rhizobium</taxon>
    </lineage>
</organism>
<accession>A0A4Q8XVZ9</accession>
<dbReference type="Proteomes" id="UP000293652">
    <property type="component" value="Unassembled WGS sequence"/>
</dbReference>
<comment type="caution">
    <text evidence="1">The sequence shown here is derived from an EMBL/GenBank/DDBJ whole genome shotgun (WGS) entry which is preliminary data.</text>
</comment>
<dbReference type="AlphaFoldDB" id="A0A4Q8XVZ9"/>
<evidence type="ECO:0000313" key="1">
    <source>
        <dbReference type="EMBL" id="TAX70971.1"/>
    </source>
</evidence>
<gene>
    <name evidence="1" type="ORF">ELI03_04065</name>
</gene>
<sequence>MCQYKSIVVGLREIATLAGFPGCLIALLAVGTVSTSSFAQETSNRAGELKTWREQCNDPDPDLRLAYVEQAVATGDVAVQRICVRLALDSDNADIRNLGLRAAFAATSRLSFSVDMPPELETALKAAGSNEKKQAEISRWYVMQDYQVLKNGLYIEIDGAVVSAGSSVWYPLVGLNQRDDRYKGQASVNGSRVNWVGSALLSKQACSIDVQLDAGAVLKGKLQCSDLPAFPISAKLL</sequence>
<name>A0A4Q8XVZ9_RHILE</name>
<protein>
    <submittedName>
        <fullName evidence="1">Uncharacterized protein</fullName>
    </submittedName>
</protein>
<dbReference type="EMBL" id="SIPC01000001">
    <property type="protein sequence ID" value="TAX70971.1"/>
    <property type="molecule type" value="Genomic_DNA"/>
</dbReference>
<evidence type="ECO:0000313" key="2">
    <source>
        <dbReference type="Proteomes" id="UP000293652"/>
    </source>
</evidence>
<dbReference type="RefSeq" id="WP_130667559.1">
    <property type="nucleotide sequence ID" value="NZ_SIOH01000001.1"/>
</dbReference>
<proteinExistence type="predicted"/>
<reference evidence="1 2" key="1">
    <citation type="submission" date="2019-02" db="EMBL/GenBank/DDBJ databases">
        <title>The genomic architecture of introgression among sibling species of bacteria.</title>
        <authorList>
            <person name="Cavassim M.I.A."/>
            <person name="Moeskjaer S."/>
            <person name="Moslemi C."/>
            <person name="Fields B."/>
            <person name="Bachmann A."/>
            <person name="Vilhjalmsson B."/>
            <person name="Schierup M.H."/>
            <person name="Young J.P.W."/>
            <person name="Andersen S.U."/>
        </authorList>
    </citation>
    <scope>NUCLEOTIDE SEQUENCE [LARGE SCALE GENOMIC DNA]</scope>
    <source>
        <strain evidence="1 2">SM145A</strain>
    </source>
</reference>